<dbReference type="InterPro" id="IPR005078">
    <property type="entry name" value="Peptidase_C54"/>
</dbReference>
<feature type="domain" description="Peptidase C54 catalytic" evidence="13">
    <location>
        <begin position="306"/>
        <end position="581"/>
    </location>
</feature>
<comment type="function">
    <text evidence="11">Cysteine protease that plays a key role in autophagy by mediating both proteolytic activation and delipidation of ATG8 family proteins.</text>
</comment>
<keyword evidence="3" id="KW-0813">Transport</keyword>
<feature type="region of interest" description="Disordered" evidence="12">
    <location>
        <begin position="1"/>
        <end position="73"/>
    </location>
</feature>
<protein>
    <recommendedName>
        <fullName evidence="11">Cysteine protease</fullName>
        <ecNumber evidence="11">3.4.22.-</ecNumber>
    </recommendedName>
</protein>
<evidence type="ECO:0000256" key="11">
    <source>
        <dbReference type="RuleBase" id="RU363115"/>
    </source>
</evidence>
<dbReference type="SUPFAM" id="SSF54001">
    <property type="entry name" value="Cysteine proteinases"/>
    <property type="match status" value="1"/>
</dbReference>
<evidence type="ECO:0000256" key="6">
    <source>
        <dbReference type="ARBA" id="ARBA00022801"/>
    </source>
</evidence>
<feature type="compositionally biased region" description="Low complexity" evidence="12">
    <location>
        <begin position="93"/>
        <end position="105"/>
    </location>
</feature>
<keyword evidence="9 11" id="KW-0072">Autophagy</keyword>
<comment type="catalytic activity">
    <reaction evidence="10">
        <text>[protein]-C-terminal L-amino acid-glycyl-phosphatidylethanolamide + H2O = [protein]-C-terminal L-amino acid-glycine + a 1,2-diacyl-sn-glycero-3-phosphoethanolamine</text>
        <dbReference type="Rhea" id="RHEA:67548"/>
        <dbReference type="Rhea" id="RHEA-COMP:17323"/>
        <dbReference type="Rhea" id="RHEA-COMP:17324"/>
        <dbReference type="ChEBI" id="CHEBI:15377"/>
        <dbReference type="ChEBI" id="CHEBI:64612"/>
        <dbReference type="ChEBI" id="CHEBI:172940"/>
        <dbReference type="ChEBI" id="CHEBI:172941"/>
    </reaction>
    <physiologicalReaction direction="left-to-right" evidence="10">
        <dbReference type="Rhea" id="RHEA:67549"/>
    </physiologicalReaction>
</comment>
<comment type="caution">
    <text evidence="14">The sequence shown here is derived from an EMBL/GenBank/DDBJ whole genome shotgun (WGS) entry which is preliminary data.</text>
</comment>
<evidence type="ECO:0000256" key="12">
    <source>
        <dbReference type="SAM" id="MobiDB-lite"/>
    </source>
</evidence>
<dbReference type="GO" id="GO:0000423">
    <property type="term" value="P:mitophagy"/>
    <property type="evidence" value="ECO:0007669"/>
    <property type="project" value="TreeGrafter"/>
</dbReference>
<proteinExistence type="inferred from homology"/>
<dbReference type="EC" id="3.4.22.-" evidence="11"/>
<dbReference type="InterPro" id="IPR046792">
    <property type="entry name" value="Peptidase_C54_cat"/>
</dbReference>
<dbReference type="GO" id="GO:0004197">
    <property type="term" value="F:cysteine-type endopeptidase activity"/>
    <property type="evidence" value="ECO:0007669"/>
    <property type="project" value="TreeGrafter"/>
</dbReference>
<reference evidence="15" key="1">
    <citation type="submission" date="2017-01" db="EMBL/GenBank/DDBJ databases">
        <title>Comparative genomics of anhydrobiosis in the tardigrade Hypsibius dujardini.</title>
        <authorList>
            <person name="Yoshida Y."/>
            <person name="Koutsovoulos G."/>
            <person name="Laetsch D."/>
            <person name="Stevens L."/>
            <person name="Kumar S."/>
            <person name="Horikawa D."/>
            <person name="Ishino K."/>
            <person name="Komine S."/>
            <person name="Tomita M."/>
            <person name="Blaxter M."/>
            <person name="Arakawa K."/>
        </authorList>
    </citation>
    <scope>NUCLEOTIDE SEQUENCE [LARGE SCALE GENOMIC DNA]</scope>
    <source>
        <strain evidence="15">Z151</strain>
    </source>
</reference>
<keyword evidence="6 11" id="KW-0378">Hydrolase</keyword>
<dbReference type="GO" id="GO:0005737">
    <property type="term" value="C:cytoplasm"/>
    <property type="evidence" value="ECO:0007669"/>
    <property type="project" value="UniProtKB-SubCell"/>
</dbReference>
<dbReference type="AlphaFoldDB" id="A0A1W0WWP5"/>
<sequence>MNQLSSNPPSDTQWRDVSLEESTDGDPRRRASTNASNLSQLESSWEEVNTSHVPAMLFPGGKSRSSSRSRDRTKKKFKLKFANFFGRHEHHGAPAAEGASSSAISTEEKKEPRAEDVFYESLTEERADDILEGTNKVAVDFLKEAQQDIVSSNTSFPSPLQSTSVAHRFRLTASESEAKTGRTTAQALSLGMPRGRSTSLIMTTMPGKKTATASPLISKKDLIAKKNKRVLSNRSIGIVGGEDFIMNPTKSDKFVSYLHTQWNNVRYGFNVKPKVHLSMKSPIWLLGHCYTVGNDGSDEEKFRLHDEFLADFNSRIWFTYRRAFPLLAGSSLTSDCGWGCMLRSGQMMLAQALVVHFLGRDWRWNAKDNGRRDKDAFHRQLIRWCGDNHHHDQLFGLHKLVTVGQKNGKRAGQWYGPASLAFMLQKAMIMARPANPLLRRMHVYVSRDSTIFKGDAVELLKDNGCDGDPALIILIPIRLGTEKINPLYIPCMKDLLTLKYSIGVIGGRPSHSLYFVGWQNNDFITLDPHFCQETVDVTERTFNLSSFHCSAPQKLQISRMDPSCTLGFYCKNVTEFDEFCQTATEIQSIHCKGFPVFTFSEGRLLDYEHGELDLQSFEVDEKSFTAGGAESDYVVL</sequence>
<gene>
    <name evidence="14" type="ORF">BV898_06385</name>
</gene>
<dbReference type="OrthoDB" id="2960936at2759"/>
<dbReference type="PANTHER" id="PTHR22624:SF52">
    <property type="entry name" value="CYSTEINE PROTEASE"/>
    <property type="match status" value="1"/>
</dbReference>
<accession>A0A1W0WWP5</accession>
<feature type="region of interest" description="Disordered" evidence="12">
    <location>
        <begin position="88"/>
        <end position="114"/>
    </location>
</feature>
<dbReference type="SMR" id="A0A1W0WWP5"/>
<dbReference type="GO" id="GO:0034727">
    <property type="term" value="P:piecemeal microautophagy of the nucleus"/>
    <property type="evidence" value="ECO:0007669"/>
    <property type="project" value="TreeGrafter"/>
</dbReference>
<dbReference type="Proteomes" id="UP000192578">
    <property type="component" value="Unassembled WGS sequence"/>
</dbReference>
<dbReference type="GO" id="GO:0035973">
    <property type="term" value="P:aggrephagy"/>
    <property type="evidence" value="ECO:0007669"/>
    <property type="project" value="TreeGrafter"/>
</dbReference>
<dbReference type="InterPro" id="IPR038765">
    <property type="entry name" value="Papain-like_cys_pep_sf"/>
</dbReference>
<keyword evidence="4 11" id="KW-0963">Cytoplasm</keyword>
<evidence type="ECO:0000256" key="9">
    <source>
        <dbReference type="ARBA" id="ARBA00023006"/>
    </source>
</evidence>
<evidence type="ECO:0000256" key="2">
    <source>
        <dbReference type="ARBA" id="ARBA00010958"/>
    </source>
</evidence>
<feature type="compositionally biased region" description="Polar residues" evidence="12">
    <location>
        <begin position="1"/>
        <end position="12"/>
    </location>
</feature>
<keyword evidence="15" id="KW-1185">Reference proteome</keyword>
<keyword evidence="8 11" id="KW-0653">Protein transport</keyword>
<dbReference type="GO" id="GO:0016485">
    <property type="term" value="P:protein processing"/>
    <property type="evidence" value="ECO:0007669"/>
    <property type="project" value="TreeGrafter"/>
</dbReference>
<keyword evidence="5 11" id="KW-0645">Protease</keyword>
<evidence type="ECO:0000256" key="1">
    <source>
        <dbReference type="ARBA" id="ARBA00004496"/>
    </source>
</evidence>
<evidence type="ECO:0000256" key="5">
    <source>
        <dbReference type="ARBA" id="ARBA00022670"/>
    </source>
</evidence>
<evidence type="ECO:0000256" key="3">
    <source>
        <dbReference type="ARBA" id="ARBA00022448"/>
    </source>
</evidence>
<evidence type="ECO:0000313" key="15">
    <source>
        <dbReference type="Proteomes" id="UP000192578"/>
    </source>
</evidence>
<organism evidence="14 15">
    <name type="scientific">Hypsibius exemplaris</name>
    <name type="common">Freshwater tardigrade</name>
    <dbReference type="NCBI Taxonomy" id="2072580"/>
    <lineage>
        <taxon>Eukaryota</taxon>
        <taxon>Metazoa</taxon>
        <taxon>Ecdysozoa</taxon>
        <taxon>Tardigrada</taxon>
        <taxon>Eutardigrada</taxon>
        <taxon>Parachela</taxon>
        <taxon>Hypsibioidea</taxon>
        <taxon>Hypsibiidae</taxon>
        <taxon>Hypsibius</taxon>
    </lineage>
</organism>
<evidence type="ECO:0000259" key="13">
    <source>
        <dbReference type="Pfam" id="PF03416"/>
    </source>
</evidence>
<name>A0A1W0WWP5_HYPEX</name>
<evidence type="ECO:0000313" key="14">
    <source>
        <dbReference type="EMBL" id="OQV19611.1"/>
    </source>
</evidence>
<evidence type="ECO:0000256" key="8">
    <source>
        <dbReference type="ARBA" id="ARBA00022927"/>
    </source>
</evidence>
<dbReference type="GO" id="GO:0019786">
    <property type="term" value="F:protein-phosphatidylethanolamide deconjugating activity"/>
    <property type="evidence" value="ECO:0007669"/>
    <property type="project" value="InterPro"/>
</dbReference>
<keyword evidence="7" id="KW-0788">Thiol protease</keyword>
<comment type="subcellular location">
    <subcellularLocation>
        <location evidence="1 11">Cytoplasm</location>
    </subcellularLocation>
</comment>
<dbReference type="GO" id="GO:0000045">
    <property type="term" value="P:autophagosome assembly"/>
    <property type="evidence" value="ECO:0007669"/>
    <property type="project" value="TreeGrafter"/>
</dbReference>
<dbReference type="EMBL" id="MTYJ01000037">
    <property type="protein sequence ID" value="OQV19611.1"/>
    <property type="molecule type" value="Genomic_DNA"/>
</dbReference>
<evidence type="ECO:0000256" key="10">
    <source>
        <dbReference type="ARBA" id="ARBA00029362"/>
    </source>
</evidence>
<dbReference type="GO" id="GO:0015031">
    <property type="term" value="P:protein transport"/>
    <property type="evidence" value="ECO:0007669"/>
    <property type="project" value="UniProtKB-KW"/>
</dbReference>
<evidence type="ECO:0000256" key="4">
    <source>
        <dbReference type="ARBA" id="ARBA00022490"/>
    </source>
</evidence>
<comment type="similarity">
    <text evidence="2 11">Belongs to the peptidase C54 family.</text>
</comment>
<evidence type="ECO:0000256" key="7">
    <source>
        <dbReference type="ARBA" id="ARBA00022807"/>
    </source>
</evidence>
<dbReference type="PANTHER" id="PTHR22624">
    <property type="entry name" value="CYSTEINE PROTEASE ATG4"/>
    <property type="match status" value="1"/>
</dbReference>
<feature type="compositionally biased region" description="Polar residues" evidence="12">
    <location>
        <begin position="32"/>
        <end position="52"/>
    </location>
</feature>
<dbReference type="Pfam" id="PF03416">
    <property type="entry name" value="Peptidase_C54"/>
    <property type="match status" value="1"/>
</dbReference>